<dbReference type="PANTHER" id="PTHR31585:SF53">
    <property type="entry name" value="TRANSMEMBRANE PROTEIN"/>
    <property type="match status" value="1"/>
</dbReference>
<evidence type="ECO:0000256" key="7">
    <source>
        <dbReference type="SAM" id="Phobius"/>
    </source>
</evidence>
<dbReference type="AlphaFoldDB" id="A0AAD5Q7K5"/>
<proteinExistence type="inferred from homology"/>
<feature type="transmembrane region" description="Helical" evidence="7">
    <location>
        <begin position="90"/>
        <end position="113"/>
    </location>
</feature>
<evidence type="ECO:0000256" key="6">
    <source>
        <dbReference type="ARBA" id="ARBA00023136"/>
    </source>
</evidence>
<dbReference type="Pfam" id="PF03092">
    <property type="entry name" value="BT1"/>
    <property type="match status" value="2"/>
</dbReference>
<evidence type="ECO:0000256" key="1">
    <source>
        <dbReference type="ARBA" id="ARBA00004141"/>
    </source>
</evidence>
<feature type="transmembrane region" description="Helical" evidence="7">
    <location>
        <begin position="176"/>
        <end position="194"/>
    </location>
</feature>
<dbReference type="InterPro" id="IPR036259">
    <property type="entry name" value="MFS_trans_sf"/>
</dbReference>
<keyword evidence="5 7" id="KW-1133">Transmembrane helix</keyword>
<comment type="caution">
    <text evidence="8">The sequence shown here is derived from an EMBL/GenBank/DDBJ whole genome shotgun (WGS) entry which is preliminary data.</text>
</comment>
<comment type="similarity">
    <text evidence="2">Belongs to the major facilitator superfamily. Folate-biopterin transporter (TC 2.A.71) family.</text>
</comment>
<feature type="transmembrane region" description="Helical" evidence="7">
    <location>
        <begin position="337"/>
        <end position="358"/>
    </location>
</feature>
<dbReference type="EMBL" id="JAKCXM010000207">
    <property type="protein sequence ID" value="KAJ0398692.1"/>
    <property type="molecule type" value="Genomic_DNA"/>
</dbReference>
<feature type="transmembrane region" description="Helical" evidence="7">
    <location>
        <begin position="254"/>
        <end position="273"/>
    </location>
</feature>
<dbReference type="InterPro" id="IPR039309">
    <property type="entry name" value="BT1"/>
</dbReference>
<keyword evidence="9" id="KW-1185">Reference proteome</keyword>
<keyword evidence="3" id="KW-0813">Transport</keyword>
<keyword evidence="4 7" id="KW-0812">Transmembrane</keyword>
<protein>
    <recommendedName>
        <fullName evidence="10">Transmembrane protein</fullName>
    </recommendedName>
</protein>
<comment type="subcellular location">
    <subcellularLocation>
        <location evidence="1">Membrane</location>
        <topology evidence="1">Multi-pass membrane protein</topology>
    </subcellularLocation>
</comment>
<feature type="transmembrane region" description="Helical" evidence="7">
    <location>
        <begin position="364"/>
        <end position="386"/>
    </location>
</feature>
<dbReference type="SUPFAM" id="SSF103473">
    <property type="entry name" value="MFS general substrate transporter"/>
    <property type="match status" value="1"/>
</dbReference>
<evidence type="ECO:0000256" key="2">
    <source>
        <dbReference type="ARBA" id="ARBA00007015"/>
    </source>
</evidence>
<feature type="transmembrane region" description="Helical" evidence="7">
    <location>
        <begin position="475"/>
        <end position="494"/>
    </location>
</feature>
<reference evidence="8" key="1">
    <citation type="submission" date="2021-12" db="EMBL/GenBank/DDBJ databases">
        <title>Prjna785345.</title>
        <authorList>
            <person name="Rujirawat T."/>
            <person name="Krajaejun T."/>
        </authorList>
    </citation>
    <scope>NUCLEOTIDE SEQUENCE</scope>
    <source>
        <strain evidence="8">Pi057C3</strain>
    </source>
</reference>
<keyword evidence="6 7" id="KW-0472">Membrane</keyword>
<evidence type="ECO:0000256" key="4">
    <source>
        <dbReference type="ARBA" id="ARBA00022692"/>
    </source>
</evidence>
<accession>A0AAD5Q7K5</accession>
<dbReference type="GO" id="GO:0016020">
    <property type="term" value="C:membrane"/>
    <property type="evidence" value="ECO:0007669"/>
    <property type="project" value="UniProtKB-SubCell"/>
</dbReference>
<organism evidence="8 9">
    <name type="scientific">Pythium insidiosum</name>
    <name type="common">Pythiosis disease agent</name>
    <dbReference type="NCBI Taxonomy" id="114742"/>
    <lineage>
        <taxon>Eukaryota</taxon>
        <taxon>Sar</taxon>
        <taxon>Stramenopiles</taxon>
        <taxon>Oomycota</taxon>
        <taxon>Peronosporomycetes</taxon>
        <taxon>Pythiales</taxon>
        <taxon>Pythiaceae</taxon>
        <taxon>Pythium</taxon>
    </lineage>
</organism>
<dbReference type="Gene3D" id="1.20.1250.20">
    <property type="entry name" value="MFS general substrate transporter like domains"/>
    <property type="match status" value="1"/>
</dbReference>
<evidence type="ECO:0000256" key="5">
    <source>
        <dbReference type="ARBA" id="ARBA00022989"/>
    </source>
</evidence>
<gene>
    <name evidence="8" type="ORF">P43SY_006270</name>
</gene>
<evidence type="ECO:0000313" key="8">
    <source>
        <dbReference type="EMBL" id="KAJ0398692.1"/>
    </source>
</evidence>
<feature type="transmembrane region" description="Helical" evidence="7">
    <location>
        <begin position="514"/>
        <end position="538"/>
    </location>
</feature>
<dbReference type="PANTHER" id="PTHR31585">
    <property type="entry name" value="FOLATE-BIOPTERIN TRANSPORTER 1, CHLOROPLASTIC"/>
    <property type="match status" value="1"/>
</dbReference>
<evidence type="ECO:0008006" key="10">
    <source>
        <dbReference type="Google" id="ProtNLM"/>
    </source>
</evidence>
<name>A0AAD5Q7K5_PYTIN</name>
<feature type="transmembrane region" description="Helical" evidence="7">
    <location>
        <begin position="393"/>
        <end position="418"/>
    </location>
</feature>
<feature type="transmembrane region" description="Helical" evidence="7">
    <location>
        <begin position="53"/>
        <end position="78"/>
    </location>
</feature>
<dbReference type="Proteomes" id="UP001209570">
    <property type="component" value="Unassembled WGS sequence"/>
</dbReference>
<evidence type="ECO:0000313" key="9">
    <source>
        <dbReference type="Proteomes" id="UP001209570"/>
    </source>
</evidence>
<feature type="transmembrane region" description="Helical" evidence="7">
    <location>
        <begin position="119"/>
        <end position="145"/>
    </location>
</feature>
<sequence>MDLVDRVSYISSITKDKDHHEYGEAKTPDALEDGALRAGGAPNVWGREYIGLLAQYAAVGMIYGTLPGTIYPFLLNYLNIDGQQLTSADVLLTMPWSFKVVYGILSDCFPIFGYRRRPFMIIGWSVCALMLIIMACMSAGSPYFLDYKLRHKKKAELTPEDFLSIDNTAPTRGSKFIILMMLAAVGYVGADVAADGVVVELAQREPESVRGTTQTTIYMVRTIFQTVSNILTGFAFNGRDYGGDFGYSLSFPQLMLILAIFCVPIIPITWFFIKEEKHPGVVVKEYMNEFWELLQQRAMYQVIAYKYFSGIFENFSVTCSLPIQEFWAKATPLNDKIFTIVGNAVLATTLFMTGKYGLHWSWRSMHAITLTSVIAIDIIVVFLTTWAKVRNQWFWLGAPVVENLPYGVGFIISTFVVVELAGEGNEGAVYGLLTTVSNLSIPVAKTITKNVAANFKVTNDDIVEDTNEVRWDVSYVYIIKYSLNLFSLVFLPMLPAQKAQTQELKRKGGKSKLLGFITIVYITFGLCWAVMVNIMSIYPSTSCLKLVGGKGCKKTS</sequence>
<evidence type="ECO:0000256" key="3">
    <source>
        <dbReference type="ARBA" id="ARBA00022448"/>
    </source>
</evidence>